<dbReference type="Proteomes" id="UP000320582">
    <property type="component" value="Unassembled WGS sequence"/>
</dbReference>
<dbReference type="AlphaFoldDB" id="A0A543KIJ8"/>
<feature type="signal peptide" evidence="1">
    <location>
        <begin position="1"/>
        <end position="23"/>
    </location>
</feature>
<comment type="caution">
    <text evidence="2">The sequence shown here is derived from an EMBL/GenBank/DDBJ whole genome shotgun (WGS) entry which is preliminary data.</text>
</comment>
<evidence type="ECO:0000313" key="3">
    <source>
        <dbReference type="Proteomes" id="UP000320582"/>
    </source>
</evidence>
<reference evidence="2 3" key="1">
    <citation type="submission" date="2019-06" db="EMBL/GenBank/DDBJ databases">
        <title>Genomic Encyclopedia of Archaeal and Bacterial Type Strains, Phase II (KMG-II): from individual species to whole genera.</title>
        <authorList>
            <person name="Goeker M."/>
        </authorList>
    </citation>
    <scope>NUCLEOTIDE SEQUENCE [LARGE SCALE GENOMIC DNA]</scope>
    <source>
        <strain evidence="2 3">DSM 18423</strain>
    </source>
</reference>
<gene>
    <name evidence="2" type="ORF">BD293_3597</name>
</gene>
<dbReference type="EMBL" id="VFPT01000001">
    <property type="protein sequence ID" value="TQM94906.1"/>
    <property type="molecule type" value="Genomic_DNA"/>
</dbReference>
<accession>A0A543KIJ8</accession>
<sequence length="246" mass="26946">MPKSVRFLTAAFVSFSVAQAASAEPSSLLPLTHGLFVKEGTACADFTTSTTLAFWGDSLNSARMEGWILDVVQNGDNFAVTMDVVEMGSTPDEPNDPVTWQIVISAPDKMTIDSEHGASSYRWCAASSSEMAAADRTASAMISDENHDLPFIGEWGYPAEGELRCYDGETTTFTNNSIDNGHMLVTFERDDVTEVEPGHWRLHTAGGYEGEEFSVIFDVHIDGDAMRKVSRSPDGHAYEDHMQRCL</sequence>
<dbReference type="RefSeq" id="WP_142084013.1">
    <property type="nucleotide sequence ID" value="NZ_VFPT01000001.1"/>
</dbReference>
<protein>
    <submittedName>
        <fullName evidence="2">Uncharacterized protein</fullName>
    </submittedName>
</protein>
<organism evidence="2 3">
    <name type="scientific">Roseinatronobacter monicus</name>
    <dbReference type="NCBI Taxonomy" id="393481"/>
    <lineage>
        <taxon>Bacteria</taxon>
        <taxon>Pseudomonadati</taxon>
        <taxon>Pseudomonadota</taxon>
        <taxon>Alphaproteobacteria</taxon>
        <taxon>Rhodobacterales</taxon>
        <taxon>Paracoccaceae</taxon>
        <taxon>Roseinatronobacter</taxon>
    </lineage>
</organism>
<evidence type="ECO:0000313" key="2">
    <source>
        <dbReference type="EMBL" id="TQM94906.1"/>
    </source>
</evidence>
<evidence type="ECO:0000256" key="1">
    <source>
        <dbReference type="SAM" id="SignalP"/>
    </source>
</evidence>
<proteinExistence type="predicted"/>
<keyword evidence="1" id="KW-0732">Signal</keyword>
<feature type="chain" id="PRO_5021946910" evidence="1">
    <location>
        <begin position="24"/>
        <end position="246"/>
    </location>
</feature>
<keyword evidence="3" id="KW-1185">Reference proteome</keyword>
<name>A0A543KIJ8_9RHOB</name>